<keyword evidence="4" id="KW-1185">Reference proteome</keyword>
<dbReference type="PANTHER" id="PTHR30160:SF1">
    <property type="entry name" value="LIPOPOLYSACCHARIDE 1,2-N-ACETYLGLUCOSAMINETRANSFERASE-RELATED"/>
    <property type="match status" value="1"/>
</dbReference>
<keyword evidence="1" id="KW-0328">Glycosyltransferase</keyword>
<evidence type="ECO:0000256" key="2">
    <source>
        <dbReference type="ARBA" id="ARBA00022679"/>
    </source>
</evidence>
<comment type="caution">
    <text evidence="3">The sequence shown here is derived from an EMBL/GenBank/DDBJ whole genome shotgun (WGS) entry which is preliminary data.</text>
</comment>
<dbReference type="AlphaFoldDB" id="F7NP28"/>
<dbReference type="EMBL" id="AFGF01000240">
    <property type="protein sequence ID" value="EGO62151.1"/>
    <property type="molecule type" value="Genomic_DNA"/>
</dbReference>
<dbReference type="InterPro" id="IPR051199">
    <property type="entry name" value="LPS_LOS_Heptosyltrfase"/>
</dbReference>
<evidence type="ECO:0000256" key="1">
    <source>
        <dbReference type="ARBA" id="ARBA00022676"/>
    </source>
</evidence>
<dbReference type="eggNOG" id="COG0859">
    <property type="taxonomic scope" value="Bacteria"/>
</dbReference>
<dbReference type="GO" id="GO:0005829">
    <property type="term" value="C:cytosol"/>
    <property type="evidence" value="ECO:0007669"/>
    <property type="project" value="TreeGrafter"/>
</dbReference>
<evidence type="ECO:0000313" key="3">
    <source>
        <dbReference type="EMBL" id="EGO62151.1"/>
    </source>
</evidence>
<organism evidence="3 4">
    <name type="scientific">Acetonema longum DSM 6540</name>
    <dbReference type="NCBI Taxonomy" id="1009370"/>
    <lineage>
        <taxon>Bacteria</taxon>
        <taxon>Bacillati</taxon>
        <taxon>Bacillota</taxon>
        <taxon>Negativicutes</taxon>
        <taxon>Acetonemataceae</taxon>
        <taxon>Acetonema</taxon>
    </lineage>
</organism>
<evidence type="ECO:0000313" key="4">
    <source>
        <dbReference type="Proteomes" id="UP000003240"/>
    </source>
</evidence>
<dbReference type="GO" id="GO:0008713">
    <property type="term" value="F:ADP-heptose-lipopolysaccharide heptosyltransferase activity"/>
    <property type="evidence" value="ECO:0007669"/>
    <property type="project" value="TreeGrafter"/>
</dbReference>
<gene>
    <name evidence="3" type="ORF">ALO_19347</name>
</gene>
<dbReference type="Proteomes" id="UP000003240">
    <property type="component" value="Unassembled WGS sequence"/>
</dbReference>
<dbReference type="PANTHER" id="PTHR30160">
    <property type="entry name" value="TETRAACYLDISACCHARIDE 4'-KINASE-RELATED"/>
    <property type="match status" value="1"/>
</dbReference>
<dbReference type="RefSeq" id="WP_004099086.1">
    <property type="nucleotide sequence ID" value="NZ_AFGF01000240.1"/>
</dbReference>
<name>F7NP28_9FIRM</name>
<sequence>MSYKNILIIRLSAIGDVLHCTPLTRALRQEYPEAKISWIVSPKSQDILQGNPFLDEIVVWDKDEWKKLARNSLKAAYQSLRTLQRTLLAEQYDLAVDVHSQFLPGFITWKSAPVRVGFSNAKEMAPLFYNRMTPRIGDLPMPQQYLGVLTALGISGKNPAMIMPVAPENCQNAGRIWETYHIRPDDTVIVLNSSTTWQTKCWPPEHFARLGNLLRQQGAKILLTGAKSDIPLIDKIKDSIKGEVISLAGETSLKDLAAVAQKCDLFVSGDTGPLHIAAAVGAPTLSLYGPTDPRIYAPAGEQHAAVLTPAACRLCHKRRCDDFICMARIEPETVYQEALKLLEKTKGRTKNSQPLYKEVQVRKIPVWNH</sequence>
<protein>
    <submittedName>
        <fullName evidence="3">Three-deoxy-D-manno-octulosonic-acid transferase domain protein</fullName>
    </submittedName>
</protein>
<dbReference type="InterPro" id="IPR002201">
    <property type="entry name" value="Glyco_trans_9"/>
</dbReference>
<dbReference type="Gene3D" id="3.40.50.2000">
    <property type="entry name" value="Glycogen Phosphorylase B"/>
    <property type="match status" value="2"/>
</dbReference>
<dbReference type="GO" id="GO:0009244">
    <property type="term" value="P:lipopolysaccharide core region biosynthetic process"/>
    <property type="evidence" value="ECO:0007669"/>
    <property type="project" value="TreeGrafter"/>
</dbReference>
<dbReference type="STRING" id="1009370.ALO_19347"/>
<keyword evidence="2 3" id="KW-0808">Transferase</keyword>
<accession>F7NP28</accession>
<reference evidence="3 4" key="1">
    <citation type="journal article" date="2011" name="EMBO J.">
        <title>Structural diversity of bacterial flagellar motors.</title>
        <authorList>
            <person name="Chen S."/>
            <person name="Beeby M."/>
            <person name="Murphy G.E."/>
            <person name="Leadbetter J.R."/>
            <person name="Hendrixson D.R."/>
            <person name="Briegel A."/>
            <person name="Li Z."/>
            <person name="Shi J."/>
            <person name="Tocheva E.I."/>
            <person name="Muller A."/>
            <person name="Dobro M.J."/>
            <person name="Jensen G.J."/>
        </authorList>
    </citation>
    <scope>NUCLEOTIDE SEQUENCE [LARGE SCALE GENOMIC DNA]</scope>
    <source>
        <strain evidence="3 4">DSM 6540</strain>
    </source>
</reference>
<proteinExistence type="predicted"/>
<dbReference type="OrthoDB" id="9797795at2"/>
<dbReference type="SUPFAM" id="SSF53756">
    <property type="entry name" value="UDP-Glycosyltransferase/glycogen phosphorylase"/>
    <property type="match status" value="1"/>
</dbReference>
<dbReference type="Pfam" id="PF01075">
    <property type="entry name" value="Glyco_transf_9"/>
    <property type="match status" value="1"/>
</dbReference>
<dbReference type="CDD" id="cd03789">
    <property type="entry name" value="GT9_LPS_heptosyltransferase"/>
    <property type="match status" value="1"/>
</dbReference>